<comment type="caution">
    <text evidence="2">The sequence shown here is derived from an EMBL/GenBank/DDBJ whole genome shotgun (WGS) entry which is preliminary data.</text>
</comment>
<dbReference type="InterPro" id="IPR001962">
    <property type="entry name" value="Asn_synthase"/>
</dbReference>
<sequence>MFIGRIDRTATAGCERWSFDGLRAMAHPLLENFCWEGPDLSLVLCRERSAAGGADFPPASDAGEGELRAFLAALETWPLDWQAIVVDHRRASVTFRAGHGGVAPLYVRAAASALEVSWNFADFYADADAGDVDPAWTAFRLTGNPPYASATLFSNVFMVTERAALYVGAGGEVRVEYPPPAPYFLPTPLREDVDIPAAACGLVDALLRRWPLGDLEVAAEFSGGMDSAVIAGVLARAAVSAPVTAALAITGAAARQQRERRRLAISRFSYRDMTWPVERTAMIPSGFSTTSDYVATPRNADLQRPLRGLIAALVRKRGTRVIATGTGGDELHMLHAFEQDAEQWARNVGDAYLPQSPAPAIRPAYRNSFADYARGCERAPFPVLPISVLEAQAARAPLFAENGLWPVSAFAQPEAVRFYRSLPREWRAGKELHRRMLSHLGYPSAFLDVPLRENFETYLTTSLVAAAGGITRDLRRECRLHDLGIVDADALIRALSEIRDGSTLDDVGFVFHAFNLESILRRVGTRRQGGWDRDQITSGDVGSTAA</sequence>
<dbReference type="Proteomes" id="UP001595647">
    <property type="component" value="Unassembled WGS sequence"/>
</dbReference>
<protein>
    <submittedName>
        <fullName evidence="2">Asparagine synthase-related protein</fullName>
    </submittedName>
</protein>
<organism evidence="2 3">
    <name type="scientific">Ciceribacter thiooxidans</name>
    <dbReference type="NCBI Taxonomy" id="1969821"/>
    <lineage>
        <taxon>Bacteria</taxon>
        <taxon>Pseudomonadati</taxon>
        <taxon>Pseudomonadota</taxon>
        <taxon>Alphaproteobacteria</taxon>
        <taxon>Hyphomicrobiales</taxon>
        <taxon>Rhizobiaceae</taxon>
        <taxon>Ciceribacter</taxon>
    </lineage>
</organism>
<accession>A0ABV7I5E7</accession>
<dbReference type="EMBL" id="JBHRTG010000009">
    <property type="protein sequence ID" value="MFC3163627.1"/>
    <property type="molecule type" value="Genomic_DNA"/>
</dbReference>
<name>A0ABV7I5E7_9HYPH</name>
<gene>
    <name evidence="2" type="ORF">ACFOHV_10090</name>
</gene>
<feature type="domain" description="Asparagine synthetase" evidence="1">
    <location>
        <begin position="203"/>
        <end position="341"/>
    </location>
</feature>
<proteinExistence type="predicted"/>
<dbReference type="InterPro" id="IPR014729">
    <property type="entry name" value="Rossmann-like_a/b/a_fold"/>
</dbReference>
<dbReference type="SUPFAM" id="SSF52402">
    <property type="entry name" value="Adenine nucleotide alpha hydrolases-like"/>
    <property type="match status" value="1"/>
</dbReference>
<evidence type="ECO:0000313" key="3">
    <source>
        <dbReference type="Proteomes" id="UP001595647"/>
    </source>
</evidence>
<evidence type="ECO:0000259" key="1">
    <source>
        <dbReference type="Pfam" id="PF00733"/>
    </source>
</evidence>
<dbReference type="Pfam" id="PF00733">
    <property type="entry name" value="Asn_synthase"/>
    <property type="match status" value="1"/>
</dbReference>
<reference evidence="3" key="1">
    <citation type="journal article" date="2019" name="Int. J. Syst. Evol. Microbiol.">
        <title>The Global Catalogue of Microorganisms (GCM) 10K type strain sequencing project: providing services to taxonomists for standard genome sequencing and annotation.</title>
        <authorList>
            <consortium name="The Broad Institute Genomics Platform"/>
            <consortium name="The Broad Institute Genome Sequencing Center for Infectious Disease"/>
            <person name="Wu L."/>
            <person name="Ma J."/>
        </authorList>
    </citation>
    <scope>NUCLEOTIDE SEQUENCE [LARGE SCALE GENOMIC DNA]</scope>
    <source>
        <strain evidence="3">KCTC 52231</strain>
    </source>
</reference>
<dbReference type="RefSeq" id="WP_182304956.1">
    <property type="nucleotide sequence ID" value="NZ_CP059896.1"/>
</dbReference>
<keyword evidence="3" id="KW-1185">Reference proteome</keyword>
<evidence type="ECO:0000313" key="2">
    <source>
        <dbReference type="EMBL" id="MFC3163627.1"/>
    </source>
</evidence>
<dbReference type="Gene3D" id="3.40.50.620">
    <property type="entry name" value="HUPs"/>
    <property type="match status" value="1"/>
</dbReference>